<dbReference type="AlphaFoldDB" id="A0A0L0FZ88"/>
<keyword evidence="2" id="KW-1185">Reference proteome</keyword>
<organism evidence="1 2">
    <name type="scientific">Sphaeroforma arctica JP610</name>
    <dbReference type="NCBI Taxonomy" id="667725"/>
    <lineage>
        <taxon>Eukaryota</taxon>
        <taxon>Ichthyosporea</taxon>
        <taxon>Ichthyophonida</taxon>
        <taxon>Sphaeroforma</taxon>
    </lineage>
</organism>
<dbReference type="RefSeq" id="XP_014155851.1">
    <property type="nucleotide sequence ID" value="XM_014300376.1"/>
</dbReference>
<dbReference type="InterPro" id="IPR012337">
    <property type="entry name" value="RNaseH-like_sf"/>
</dbReference>
<protein>
    <recommendedName>
        <fullName evidence="3">Integrase catalytic domain-containing protein</fullName>
    </recommendedName>
</protein>
<accession>A0A0L0FZ88</accession>
<name>A0A0L0FZ88_9EUKA</name>
<reference evidence="1 2" key="1">
    <citation type="submission" date="2011-02" db="EMBL/GenBank/DDBJ databases">
        <title>The Genome Sequence of Sphaeroforma arctica JP610.</title>
        <authorList>
            <consortium name="The Broad Institute Genome Sequencing Platform"/>
            <person name="Russ C."/>
            <person name="Cuomo C."/>
            <person name="Young S.K."/>
            <person name="Zeng Q."/>
            <person name="Gargeya S."/>
            <person name="Alvarado L."/>
            <person name="Berlin A."/>
            <person name="Chapman S.B."/>
            <person name="Chen Z."/>
            <person name="Freedman E."/>
            <person name="Gellesch M."/>
            <person name="Goldberg J."/>
            <person name="Griggs A."/>
            <person name="Gujja S."/>
            <person name="Heilman E."/>
            <person name="Heiman D."/>
            <person name="Howarth C."/>
            <person name="Mehta T."/>
            <person name="Neiman D."/>
            <person name="Pearson M."/>
            <person name="Roberts A."/>
            <person name="Saif S."/>
            <person name="Shea T."/>
            <person name="Shenoy N."/>
            <person name="Sisk P."/>
            <person name="Stolte C."/>
            <person name="Sykes S."/>
            <person name="White J."/>
            <person name="Yandava C."/>
            <person name="Burger G."/>
            <person name="Gray M.W."/>
            <person name="Holland P.W.H."/>
            <person name="King N."/>
            <person name="Lang F.B.F."/>
            <person name="Roger A.J."/>
            <person name="Ruiz-Trillo I."/>
            <person name="Haas B."/>
            <person name="Nusbaum C."/>
            <person name="Birren B."/>
        </authorList>
    </citation>
    <scope>NUCLEOTIDE SEQUENCE [LARGE SCALE GENOMIC DNA]</scope>
    <source>
        <strain evidence="1 2">JP610</strain>
    </source>
</reference>
<dbReference type="Proteomes" id="UP000054560">
    <property type="component" value="Unassembled WGS sequence"/>
</dbReference>
<evidence type="ECO:0008006" key="3">
    <source>
        <dbReference type="Google" id="ProtNLM"/>
    </source>
</evidence>
<proteinExistence type="predicted"/>
<dbReference type="EMBL" id="KQ241977">
    <property type="protein sequence ID" value="KNC81949.1"/>
    <property type="molecule type" value="Genomic_DNA"/>
</dbReference>
<dbReference type="GO" id="GO:0003676">
    <property type="term" value="F:nucleic acid binding"/>
    <property type="evidence" value="ECO:0007669"/>
    <property type="project" value="InterPro"/>
</dbReference>
<dbReference type="GeneID" id="25906266"/>
<dbReference type="Gene3D" id="3.30.420.10">
    <property type="entry name" value="Ribonuclease H-like superfamily/Ribonuclease H"/>
    <property type="match status" value="1"/>
</dbReference>
<dbReference type="SUPFAM" id="SSF53098">
    <property type="entry name" value="Ribonuclease H-like"/>
    <property type="match status" value="1"/>
</dbReference>
<gene>
    <name evidence="1" type="ORF">SARC_05762</name>
</gene>
<dbReference type="InterPro" id="IPR036397">
    <property type="entry name" value="RNaseH_sf"/>
</dbReference>
<evidence type="ECO:0000313" key="1">
    <source>
        <dbReference type="EMBL" id="KNC81949.1"/>
    </source>
</evidence>
<evidence type="ECO:0000313" key="2">
    <source>
        <dbReference type="Proteomes" id="UP000054560"/>
    </source>
</evidence>
<sequence length="151" mass="17114">MSQPQNPSEITKATSLVLVKPSGSKRANQAIKLLNEAVHQWGQPKMYTCCKNSVFMAQEFKDFVKESGGELHNATVTTDNHQANDTAEAIAKVAHDWIAKIMTERDQGDCMPWCYKFRNFFNAATIAAHLYWHRILWRLTAYTTGTRGHAK</sequence>